<dbReference type="PANTHER" id="PTHR47629:SF5">
    <property type="entry name" value="C-TYPE LECTIN-RELATED"/>
    <property type="match status" value="1"/>
</dbReference>
<dbReference type="InterPro" id="IPR001304">
    <property type="entry name" value="C-type_lectin-like"/>
</dbReference>
<dbReference type="FunCoup" id="O01701">
    <property type="interactions" value="261"/>
</dbReference>
<dbReference type="GeneID" id="185233"/>
<dbReference type="PANTHER" id="PTHR47629">
    <property type="entry name" value="C-TYPE LECTIN-RELATED"/>
    <property type="match status" value="1"/>
</dbReference>
<dbReference type="InParanoid" id="O01701"/>
<evidence type="ECO:0000313" key="4">
    <source>
        <dbReference type="EMBL" id="CAB06542.2"/>
    </source>
</evidence>
<dbReference type="CTD" id="185233"/>
<proteinExistence type="predicted"/>
<dbReference type="Pfam" id="PF08277">
    <property type="entry name" value="PAN_3"/>
    <property type="match status" value="1"/>
</dbReference>
<dbReference type="SMR" id="O01701"/>
<keyword evidence="1" id="KW-0732">Signal</keyword>
<evidence type="ECO:0000259" key="2">
    <source>
        <dbReference type="SMART" id="SM00034"/>
    </source>
</evidence>
<reference evidence="4 5" key="1">
    <citation type="journal article" date="1998" name="Science">
        <title>Genome sequence of the nematode C. elegans: a platform for investigating biology.</title>
        <authorList>
            <consortium name="The C. elegans sequencing consortium"/>
            <person name="Sulson J.E."/>
            <person name="Waterston R."/>
        </authorList>
    </citation>
    <scope>NUCLEOTIDE SEQUENCE [LARGE SCALE GENOMIC DNA]</scope>
    <source>
        <strain evidence="4 5">Bristol N2</strain>
    </source>
</reference>
<name>O01701_CAEEL</name>
<dbReference type="Bgee" id="WBGene00009359">
    <property type="expression patterns" value="Expressed in pharyngeal muscle cell (C elegans)"/>
</dbReference>
<dbReference type="Gene3D" id="3.10.100.10">
    <property type="entry name" value="Mannose-Binding Protein A, subunit A"/>
    <property type="match status" value="1"/>
</dbReference>
<dbReference type="AGR" id="WB:WBGene00009359"/>
<sequence length="279" mass="31158">MHPLTFLTLLLIPIFNCQVVKLIEIYGTVVDGISYGATCDDKNSCLSYCYYGSTCILVYCPSEGKCTVFDYIRRPKSLKVEKSSKDERNIVYFKTISTSENCEKSYKDVKISVPSEANGSYSWEVTSDIWSFQGCRDGWKRFDRTDGVSVCMKGVLKNTNRVEGSDECLRLGAQLIGVASYEESLWMFDFIGSVKNQQNIYFWVDGQRNNSEIDGFEWSDGFTTGKAALGIDIAMLDGMAGGENCLTIRYSPQNVEKPLNDVSCTHNGGSGVSCGYRIF</sequence>
<dbReference type="SMART" id="SM00034">
    <property type="entry name" value="CLECT"/>
    <property type="match status" value="1"/>
</dbReference>
<dbReference type="RefSeq" id="NP_493188.2">
    <property type="nucleotide sequence ID" value="NM_060787.2"/>
</dbReference>
<dbReference type="UCSC" id="F33E2.3">
    <property type="organism name" value="c. elegans"/>
</dbReference>
<feature type="domain" description="PAN-3" evidence="3">
    <location>
        <begin position="2"/>
        <end position="132"/>
    </location>
</feature>
<dbReference type="Proteomes" id="UP000001940">
    <property type="component" value="Chromosome I"/>
</dbReference>
<evidence type="ECO:0000256" key="1">
    <source>
        <dbReference type="SAM" id="SignalP"/>
    </source>
</evidence>
<dbReference type="InterPro" id="IPR006583">
    <property type="entry name" value="PAN-3_domain"/>
</dbReference>
<dbReference type="KEGG" id="cel:CELE_F33E2.3"/>
<dbReference type="PaxDb" id="6239-F33E2.3"/>
<organism evidence="4 5">
    <name type="scientific">Caenorhabditis elegans</name>
    <dbReference type="NCBI Taxonomy" id="6239"/>
    <lineage>
        <taxon>Eukaryota</taxon>
        <taxon>Metazoa</taxon>
        <taxon>Ecdysozoa</taxon>
        <taxon>Nematoda</taxon>
        <taxon>Chromadorea</taxon>
        <taxon>Rhabditida</taxon>
        <taxon>Rhabditina</taxon>
        <taxon>Rhabditomorpha</taxon>
        <taxon>Rhabditoidea</taxon>
        <taxon>Rhabditidae</taxon>
        <taxon>Peloderinae</taxon>
        <taxon>Caenorhabditis</taxon>
    </lineage>
</organism>
<dbReference type="OrthoDB" id="5874563at2759"/>
<dbReference type="PhylomeDB" id="O01701"/>
<dbReference type="AlphaFoldDB" id="O01701"/>
<evidence type="ECO:0000313" key="6">
    <source>
        <dbReference type="WormBase" id="F33E2.3"/>
    </source>
</evidence>
<keyword evidence="5" id="KW-1185">Reference proteome</keyword>
<dbReference type="SUPFAM" id="SSF56436">
    <property type="entry name" value="C-type lectin-like"/>
    <property type="match status" value="1"/>
</dbReference>
<dbReference type="HOGENOM" id="CLU_078891_0_0_1"/>
<protein>
    <submittedName>
        <fullName evidence="4">C-type lectin domain-containing protein</fullName>
    </submittedName>
</protein>
<dbReference type="EMBL" id="BX284601">
    <property type="protein sequence ID" value="CAB06542.2"/>
    <property type="molecule type" value="Genomic_DNA"/>
</dbReference>
<gene>
    <name evidence="4 6" type="primary">clec-102</name>
    <name evidence="4" type="ORF">CELE_F33E2.3</name>
    <name evidence="6" type="ORF">F33E2.3</name>
</gene>
<feature type="chain" id="PRO_5004156696" evidence="1">
    <location>
        <begin position="23"/>
        <end position="279"/>
    </location>
</feature>
<dbReference type="SMART" id="SM00605">
    <property type="entry name" value="CW"/>
    <property type="match status" value="1"/>
</dbReference>
<dbReference type="eggNOG" id="KOG4297">
    <property type="taxonomic scope" value="Eukaryota"/>
</dbReference>
<accession>O01701</accession>
<dbReference type="WormBase" id="F33E2.3">
    <property type="protein sequence ID" value="CE42807"/>
    <property type="gene ID" value="WBGene00009359"/>
    <property type="gene designation" value="clec-102"/>
</dbReference>
<dbReference type="OMA" id="ENCLTIR"/>
<dbReference type="InterPro" id="IPR016186">
    <property type="entry name" value="C-type_lectin-like/link_sf"/>
</dbReference>
<feature type="domain" description="C-type lectin" evidence="2">
    <location>
        <begin position="135"/>
        <end position="275"/>
    </location>
</feature>
<evidence type="ECO:0000313" key="5">
    <source>
        <dbReference type="Proteomes" id="UP000001940"/>
    </source>
</evidence>
<feature type="signal peptide" evidence="1">
    <location>
        <begin position="1"/>
        <end position="22"/>
    </location>
</feature>
<dbReference type="InterPro" id="IPR016187">
    <property type="entry name" value="CTDL_fold"/>
</dbReference>
<evidence type="ECO:0000259" key="3">
    <source>
        <dbReference type="SMART" id="SM00605"/>
    </source>
</evidence>